<evidence type="ECO:0000256" key="2">
    <source>
        <dbReference type="ARBA" id="ARBA00022676"/>
    </source>
</evidence>
<dbReference type="EMBL" id="CAJNOW010001910">
    <property type="protein sequence ID" value="CAF1335844.1"/>
    <property type="molecule type" value="Genomic_DNA"/>
</dbReference>
<comment type="catalytic activity">
    <reaction evidence="5 6">
        <text>L-arginyl-[protein] + NAD(+) = N(omega)-(ADP-D-ribosyl)-L-arginyl-[protein] + nicotinamide + H(+)</text>
        <dbReference type="Rhea" id="RHEA:19149"/>
        <dbReference type="Rhea" id="RHEA-COMP:10532"/>
        <dbReference type="Rhea" id="RHEA-COMP:15087"/>
        <dbReference type="ChEBI" id="CHEBI:15378"/>
        <dbReference type="ChEBI" id="CHEBI:17154"/>
        <dbReference type="ChEBI" id="CHEBI:29965"/>
        <dbReference type="ChEBI" id="CHEBI:57540"/>
        <dbReference type="ChEBI" id="CHEBI:142554"/>
        <dbReference type="EC" id="2.4.2.31"/>
    </reaction>
</comment>
<protein>
    <recommendedName>
        <fullName evidence="6">NAD(P)(+)--arginine ADP-ribosyltransferase</fullName>
        <ecNumber evidence="6">2.4.2.31</ecNumber>
    </recommendedName>
    <alternativeName>
        <fullName evidence="6">Mono(ADP-ribosyl)transferase</fullName>
    </alternativeName>
</protein>
<dbReference type="Proteomes" id="UP000663855">
    <property type="component" value="Unassembled WGS sequence"/>
</dbReference>
<keyword evidence="3 6" id="KW-0808">Transferase</keyword>
<proteinExistence type="inferred from homology"/>
<dbReference type="EMBL" id="CAJNOV010000129">
    <property type="protein sequence ID" value="CAF0995128.1"/>
    <property type="molecule type" value="Genomic_DNA"/>
</dbReference>
<dbReference type="Proteomes" id="UP000663834">
    <property type="component" value="Unassembled WGS sequence"/>
</dbReference>
<dbReference type="Pfam" id="PF13516">
    <property type="entry name" value="LRR_6"/>
    <property type="match status" value="7"/>
</dbReference>
<evidence type="ECO:0000256" key="3">
    <source>
        <dbReference type="ARBA" id="ARBA00022679"/>
    </source>
</evidence>
<dbReference type="GO" id="GO:0106274">
    <property type="term" value="F:NAD+-protein-arginine ADP-ribosyltransferase activity"/>
    <property type="evidence" value="ECO:0007669"/>
    <property type="project" value="UniProtKB-EC"/>
</dbReference>
<evidence type="ECO:0000313" key="8">
    <source>
        <dbReference type="EMBL" id="CAF1335844.1"/>
    </source>
</evidence>
<dbReference type="PROSITE" id="PS51996">
    <property type="entry name" value="TR_MART"/>
    <property type="match status" value="1"/>
</dbReference>
<keyword evidence="6" id="KW-0521">NADP</keyword>
<reference evidence="8" key="1">
    <citation type="submission" date="2021-02" db="EMBL/GenBank/DDBJ databases">
        <authorList>
            <person name="Nowell W R."/>
        </authorList>
    </citation>
    <scope>NUCLEOTIDE SEQUENCE</scope>
</reference>
<dbReference type="GO" id="GO:0016779">
    <property type="term" value="F:nucleotidyltransferase activity"/>
    <property type="evidence" value="ECO:0007669"/>
    <property type="project" value="UniProtKB-KW"/>
</dbReference>
<evidence type="ECO:0000256" key="5">
    <source>
        <dbReference type="ARBA" id="ARBA00047597"/>
    </source>
</evidence>
<gene>
    <name evidence="7" type="ORF">CJN711_LOCUS2056</name>
    <name evidence="8" type="ORF">KQP761_LOCUS6486</name>
</gene>
<dbReference type="PANTHER" id="PTHR24114:SF2">
    <property type="entry name" value="F-BOX DOMAIN-CONTAINING PROTEIN-RELATED"/>
    <property type="match status" value="1"/>
</dbReference>
<dbReference type="PANTHER" id="PTHR24114">
    <property type="entry name" value="LEUCINE RICH REPEAT FAMILY PROTEIN"/>
    <property type="match status" value="1"/>
</dbReference>
<dbReference type="Gene3D" id="3.90.176.10">
    <property type="entry name" value="Toxin ADP-ribosyltransferase, Chain A, domain 1"/>
    <property type="match status" value="1"/>
</dbReference>
<comment type="similarity">
    <text evidence="1 6">Belongs to the Arg-specific ADP-ribosyltransferase family.</text>
</comment>
<keyword evidence="4" id="KW-0548">Nucleotidyltransferase</keyword>
<dbReference type="OrthoDB" id="120976at2759"/>
<dbReference type="SMART" id="SM00368">
    <property type="entry name" value="LRR_RI"/>
    <property type="match status" value="8"/>
</dbReference>
<keyword evidence="2 6" id="KW-0328">Glycosyltransferase</keyword>
<sequence>MAGEYTKSSVDISNPYEETIELSKMINLIAKNENVPLLSLDEAINPLRVVVPELEQMVLIVRSVNNTSPNILKNDESHSILLYTMKWTPIATSFHVILNNILQTRNLTLLKPWLYYIKLLMTALSKLTTNFSHITVYHAVKLNLITQYPEGRVLIWWNFASCTSSLNILNDGNVFGQNGERTLFIIDSKSGKSIRQHSFYPNEEDIILPAACQFQVTDSFDAGHGLHLIHLKEIRSTQKHVIVSPEKHKFKMIDPSQPSSISSPFQNIANAHSSSRLIVRKTIEQSSLSFTMPKHIRQLLKRADPKVKKCIESLYTNPTLVTLELAWNEIGDDEAKAIAYSIQQNKMITTLDLQHNLIGPKGAQHLAKVLQENMTLTTINLENNRIGDQGAEYFANALRLNKRLASLNLRTNQIRSQGIQHLSMALEQNQTLTKLNLRSNQIDNLGASYLANALRKNQTLTVLSLASNRITAKGAQHFANALQINNTLTTLDLQSNEIGPIGGQYLANALQANKMLTILNLKNNQIGIEAKRRITENMRHNFALHIII</sequence>
<dbReference type="InterPro" id="IPR000768">
    <property type="entry name" value="ART"/>
</dbReference>
<dbReference type="AlphaFoldDB" id="A0A815G875"/>
<dbReference type="SUPFAM" id="SSF56399">
    <property type="entry name" value="ADP-ribosylation"/>
    <property type="match status" value="1"/>
</dbReference>
<dbReference type="Gene3D" id="3.80.10.10">
    <property type="entry name" value="Ribonuclease Inhibitor"/>
    <property type="match status" value="2"/>
</dbReference>
<comment type="caution">
    <text evidence="8">The sequence shown here is derived from an EMBL/GenBank/DDBJ whole genome shotgun (WGS) entry which is preliminary data.</text>
</comment>
<evidence type="ECO:0000256" key="6">
    <source>
        <dbReference type="RuleBase" id="RU361228"/>
    </source>
</evidence>
<organism evidence="8 9">
    <name type="scientific">Rotaria magnacalcarata</name>
    <dbReference type="NCBI Taxonomy" id="392030"/>
    <lineage>
        <taxon>Eukaryota</taxon>
        <taxon>Metazoa</taxon>
        <taxon>Spiralia</taxon>
        <taxon>Gnathifera</taxon>
        <taxon>Rotifera</taxon>
        <taxon>Eurotatoria</taxon>
        <taxon>Bdelloidea</taxon>
        <taxon>Philodinida</taxon>
        <taxon>Philodinidae</taxon>
        <taxon>Rotaria</taxon>
    </lineage>
</organism>
<evidence type="ECO:0000256" key="4">
    <source>
        <dbReference type="ARBA" id="ARBA00022695"/>
    </source>
</evidence>
<dbReference type="InterPro" id="IPR001611">
    <property type="entry name" value="Leu-rich_rpt"/>
</dbReference>
<evidence type="ECO:0000313" key="9">
    <source>
        <dbReference type="Proteomes" id="UP000663834"/>
    </source>
</evidence>
<dbReference type="SUPFAM" id="SSF52047">
    <property type="entry name" value="RNI-like"/>
    <property type="match status" value="1"/>
</dbReference>
<name>A0A815G875_9BILA</name>
<evidence type="ECO:0000313" key="7">
    <source>
        <dbReference type="EMBL" id="CAF0995128.1"/>
    </source>
</evidence>
<dbReference type="InterPro" id="IPR032675">
    <property type="entry name" value="LRR_dom_sf"/>
</dbReference>
<evidence type="ECO:0000256" key="1">
    <source>
        <dbReference type="ARBA" id="ARBA00009558"/>
    </source>
</evidence>
<keyword evidence="6" id="KW-0520">NAD</keyword>
<dbReference type="InterPro" id="IPR052394">
    <property type="entry name" value="LRR-containing"/>
</dbReference>
<accession>A0A815G875</accession>
<dbReference type="Pfam" id="PF01129">
    <property type="entry name" value="ART"/>
    <property type="match status" value="1"/>
</dbReference>
<dbReference type="EC" id="2.4.2.31" evidence="6"/>